<keyword evidence="2" id="KW-1185">Reference proteome</keyword>
<dbReference type="Proteomes" id="UP000785679">
    <property type="component" value="Unassembled WGS sequence"/>
</dbReference>
<accession>A0A8J8NWD7</accession>
<proteinExistence type="predicted"/>
<organism evidence="1 2">
    <name type="scientific">Halteria grandinella</name>
    <dbReference type="NCBI Taxonomy" id="5974"/>
    <lineage>
        <taxon>Eukaryota</taxon>
        <taxon>Sar</taxon>
        <taxon>Alveolata</taxon>
        <taxon>Ciliophora</taxon>
        <taxon>Intramacronucleata</taxon>
        <taxon>Spirotrichea</taxon>
        <taxon>Stichotrichia</taxon>
        <taxon>Sporadotrichida</taxon>
        <taxon>Halteriidae</taxon>
        <taxon>Halteria</taxon>
    </lineage>
</organism>
<evidence type="ECO:0000313" key="2">
    <source>
        <dbReference type="Proteomes" id="UP000785679"/>
    </source>
</evidence>
<protein>
    <submittedName>
        <fullName evidence="1">Uncharacterized protein</fullName>
    </submittedName>
</protein>
<comment type="caution">
    <text evidence="1">The sequence shown here is derived from an EMBL/GenBank/DDBJ whole genome shotgun (WGS) entry which is preliminary data.</text>
</comment>
<dbReference type="EMBL" id="RRYP01005957">
    <property type="protein sequence ID" value="TNV81600.1"/>
    <property type="molecule type" value="Genomic_DNA"/>
</dbReference>
<name>A0A8J8NWD7_HALGN</name>
<reference evidence="1" key="1">
    <citation type="submission" date="2019-06" db="EMBL/GenBank/DDBJ databases">
        <authorList>
            <person name="Zheng W."/>
        </authorList>
    </citation>
    <scope>NUCLEOTIDE SEQUENCE</scope>
    <source>
        <strain evidence="1">QDHG01</strain>
    </source>
</reference>
<sequence length="96" mass="11201">MEDLSIHPHQLLMLSKARSENGLILGQHRQTPSDEEQWDEEDERPIMKRLRLSISTFNARQARLTEYYQGGKQLQGVRDVEMRKTSKEGQGSFMIL</sequence>
<evidence type="ECO:0000313" key="1">
    <source>
        <dbReference type="EMBL" id="TNV81600.1"/>
    </source>
</evidence>
<gene>
    <name evidence="1" type="ORF">FGO68_gene9953</name>
</gene>
<dbReference type="AlphaFoldDB" id="A0A8J8NWD7"/>